<dbReference type="AlphaFoldDB" id="A0A8T2S9E3"/>
<feature type="chain" id="PRO_5035895702" evidence="1">
    <location>
        <begin position="26"/>
        <end position="105"/>
    </location>
</feature>
<proteinExistence type="predicted"/>
<evidence type="ECO:0000313" key="2">
    <source>
        <dbReference type="EMBL" id="KAH7307594.1"/>
    </source>
</evidence>
<gene>
    <name evidence="2" type="ORF">KP509_22G067700</name>
</gene>
<sequence>MAASKYSQLMLLTIVLAIMVMSVMAAAPAEKHAAAGKSALRRGFQPINDFVTSSSLAEHLQKVDGKDSIFGVSKFKCPCSNQYCDGNRWKYCSCNVRVCSCSCHN</sequence>
<accession>A0A8T2S9E3</accession>
<comment type="caution">
    <text evidence="2">The sequence shown here is derived from an EMBL/GenBank/DDBJ whole genome shotgun (WGS) entry which is preliminary data.</text>
</comment>
<evidence type="ECO:0000256" key="1">
    <source>
        <dbReference type="SAM" id="SignalP"/>
    </source>
</evidence>
<keyword evidence="1" id="KW-0732">Signal</keyword>
<reference evidence="2" key="1">
    <citation type="submission" date="2021-08" db="EMBL/GenBank/DDBJ databases">
        <title>WGS assembly of Ceratopteris richardii.</title>
        <authorList>
            <person name="Marchant D.B."/>
            <person name="Chen G."/>
            <person name="Jenkins J."/>
            <person name="Shu S."/>
            <person name="Leebens-Mack J."/>
            <person name="Grimwood J."/>
            <person name="Schmutz J."/>
            <person name="Soltis P."/>
            <person name="Soltis D."/>
            <person name="Chen Z.-H."/>
        </authorList>
    </citation>
    <scope>NUCLEOTIDE SEQUENCE</scope>
    <source>
        <strain evidence="2">Whitten #5841</strain>
        <tissue evidence="2">Leaf</tissue>
    </source>
</reference>
<keyword evidence="3" id="KW-1185">Reference proteome</keyword>
<dbReference type="OrthoDB" id="1985815at2759"/>
<dbReference type="EMBL" id="CM035427">
    <property type="protein sequence ID" value="KAH7307594.1"/>
    <property type="molecule type" value="Genomic_DNA"/>
</dbReference>
<feature type="signal peptide" evidence="1">
    <location>
        <begin position="1"/>
        <end position="25"/>
    </location>
</feature>
<name>A0A8T2S9E3_CERRI</name>
<dbReference type="Proteomes" id="UP000825935">
    <property type="component" value="Chromosome 22"/>
</dbReference>
<organism evidence="2 3">
    <name type="scientific">Ceratopteris richardii</name>
    <name type="common">Triangle waterfern</name>
    <dbReference type="NCBI Taxonomy" id="49495"/>
    <lineage>
        <taxon>Eukaryota</taxon>
        <taxon>Viridiplantae</taxon>
        <taxon>Streptophyta</taxon>
        <taxon>Embryophyta</taxon>
        <taxon>Tracheophyta</taxon>
        <taxon>Polypodiopsida</taxon>
        <taxon>Polypodiidae</taxon>
        <taxon>Polypodiales</taxon>
        <taxon>Pteridineae</taxon>
        <taxon>Pteridaceae</taxon>
        <taxon>Parkerioideae</taxon>
        <taxon>Ceratopteris</taxon>
    </lineage>
</organism>
<evidence type="ECO:0000313" key="3">
    <source>
        <dbReference type="Proteomes" id="UP000825935"/>
    </source>
</evidence>
<protein>
    <submittedName>
        <fullName evidence="2">Uncharacterized protein</fullName>
    </submittedName>
</protein>